<dbReference type="PANTHER" id="PTHR45875">
    <property type="entry name" value="METHYLTRANSFERASE N6AMT1"/>
    <property type="match status" value="1"/>
</dbReference>
<proteinExistence type="inferred from homology"/>
<evidence type="ECO:0000313" key="6">
    <source>
        <dbReference type="EMBL" id="ADB57147.1"/>
    </source>
</evidence>
<keyword evidence="4" id="KW-0949">S-adenosyl-L-methionine</keyword>
<dbReference type="GO" id="GO:0032259">
    <property type="term" value="P:methylation"/>
    <property type="evidence" value="ECO:0007669"/>
    <property type="project" value="UniProtKB-KW"/>
</dbReference>
<dbReference type="PANTHER" id="PTHR45875:SF1">
    <property type="entry name" value="METHYLTRANSFERASE N6AMT1"/>
    <property type="match status" value="1"/>
</dbReference>
<dbReference type="KEGG" id="apo:Arcpr_0071"/>
<dbReference type="SUPFAM" id="SSF53335">
    <property type="entry name" value="S-adenosyl-L-methionine-dependent methyltransferases"/>
    <property type="match status" value="1"/>
</dbReference>
<keyword evidence="3" id="KW-0808">Transferase</keyword>
<evidence type="ECO:0000259" key="5">
    <source>
        <dbReference type="Pfam" id="PF05175"/>
    </source>
</evidence>
<feature type="domain" description="Methyltransferase small" evidence="5">
    <location>
        <begin position="15"/>
        <end position="97"/>
    </location>
</feature>
<evidence type="ECO:0000313" key="7">
    <source>
        <dbReference type="Proteomes" id="UP000001901"/>
    </source>
</evidence>
<keyword evidence="7" id="KW-1185">Reference proteome</keyword>
<evidence type="ECO:0000256" key="2">
    <source>
        <dbReference type="ARBA" id="ARBA00022603"/>
    </source>
</evidence>
<dbReference type="Proteomes" id="UP000001901">
    <property type="component" value="Chromosome"/>
</dbReference>
<evidence type="ECO:0000256" key="1">
    <source>
        <dbReference type="ARBA" id="ARBA00006149"/>
    </source>
</evidence>
<sequence length="183" mass="21113">MDFTLDTVYPPAEDSELLLEVALREVREDDEVLEVGVGSGFVAEKIKEKCQFLLATDINPFACKMAREKGIDVVRTDLVKGIRKKFTLILFNPPYLELDEIERKGDWLEKAIDGGKGGIEVICRFLDLVRDVLDERGRIILIVSSFNVPHVFEKIEKRGFRWKIVAKRYLFFEELYALKIESL</sequence>
<dbReference type="PaxDb" id="572546-Arcpr_0071"/>
<name>D2RFS2_ARCPA</name>
<evidence type="ECO:0000256" key="4">
    <source>
        <dbReference type="ARBA" id="ARBA00022691"/>
    </source>
</evidence>
<dbReference type="EMBL" id="CP001857">
    <property type="protein sequence ID" value="ADB57147.1"/>
    <property type="molecule type" value="Genomic_DNA"/>
</dbReference>
<dbReference type="NCBIfam" id="TIGR00537">
    <property type="entry name" value="hemK_rel_arch"/>
    <property type="match status" value="1"/>
</dbReference>
<comment type="similarity">
    <text evidence="1">Belongs to the eukaryotic/archaeal PrmC-related family.</text>
</comment>
<keyword evidence="2 6" id="KW-0489">Methyltransferase</keyword>
<dbReference type="HOGENOM" id="CLU_018398_6_2_2"/>
<dbReference type="GO" id="GO:0003676">
    <property type="term" value="F:nucleic acid binding"/>
    <property type="evidence" value="ECO:0007669"/>
    <property type="project" value="InterPro"/>
</dbReference>
<dbReference type="InterPro" id="IPR007848">
    <property type="entry name" value="Small_mtfrase_dom"/>
</dbReference>
<dbReference type="OrthoDB" id="27149at2157"/>
<dbReference type="InterPro" id="IPR029063">
    <property type="entry name" value="SAM-dependent_MTases_sf"/>
</dbReference>
<dbReference type="InterPro" id="IPR002052">
    <property type="entry name" value="DNA_methylase_N6_adenine_CS"/>
</dbReference>
<dbReference type="STRING" id="572546.Arcpr_0071"/>
<dbReference type="InterPro" id="IPR004557">
    <property type="entry name" value="PrmC-related"/>
</dbReference>
<dbReference type="GO" id="GO:0035657">
    <property type="term" value="C:eRF1 methyltransferase complex"/>
    <property type="evidence" value="ECO:0007669"/>
    <property type="project" value="TreeGrafter"/>
</dbReference>
<dbReference type="PROSITE" id="PS00092">
    <property type="entry name" value="N6_MTASE"/>
    <property type="match status" value="1"/>
</dbReference>
<gene>
    <name evidence="6" type="ordered locus">Arcpr_0071</name>
</gene>
<dbReference type="AlphaFoldDB" id="D2RFS2"/>
<organism evidence="6 7">
    <name type="scientific">Archaeoglobus profundus (strain DSM 5631 / JCM 9629 / NBRC 100127 / Av18)</name>
    <dbReference type="NCBI Taxonomy" id="572546"/>
    <lineage>
        <taxon>Archaea</taxon>
        <taxon>Methanobacteriati</taxon>
        <taxon>Methanobacteriota</taxon>
        <taxon>Archaeoglobi</taxon>
        <taxon>Archaeoglobales</taxon>
        <taxon>Archaeoglobaceae</taxon>
        <taxon>Archaeoglobus</taxon>
    </lineage>
</organism>
<dbReference type="GO" id="GO:0008757">
    <property type="term" value="F:S-adenosylmethionine-dependent methyltransferase activity"/>
    <property type="evidence" value="ECO:0007669"/>
    <property type="project" value="TreeGrafter"/>
</dbReference>
<dbReference type="Gene3D" id="3.40.50.150">
    <property type="entry name" value="Vaccinia Virus protein VP39"/>
    <property type="match status" value="1"/>
</dbReference>
<dbReference type="GO" id="GO:0008276">
    <property type="term" value="F:protein methyltransferase activity"/>
    <property type="evidence" value="ECO:0007669"/>
    <property type="project" value="TreeGrafter"/>
</dbReference>
<dbReference type="eggNOG" id="arCOG00109">
    <property type="taxonomic scope" value="Archaea"/>
</dbReference>
<accession>D2RFS2</accession>
<evidence type="ECO:0000256" key="3">
    <source>
        <dbReference type="ARBA" id="ARBA00022679"/>
    </source>
</evidence>
<reference evidence="6 7" key="1">
    <citation type="journal article" date="2010" name="Stand. Genomic Sci.">
        <title>Complete genome sequence of Archaeoglobus profundus type strain (AV18).</title>
        <authorList>
            <person name="von Jan M."/>
            <person name="Lapidus A."/>
            <person name="Del Rio T.G."/>
            <person name="Copeland A."/>
            <person name="Tice H."/>
            <person name="Cheng J.F."/>
            <person name="Lucas S."/>
            <person name="Chen F."/>
            <person name="Nolan M."/>
            <person name="Goodwin L."/>
            <person name="Han C."/>
            <person name="Pitluck S."/>
            <person name="Liolios K."/>
            <person name="Ivanova N."/>
            <person name="Mavromatis K."/>
            <person name="Ovchinnikova G."/>
            <person name="Chertkov O."/>
            <person name="Pati A."/>
            <person name="Chen A."/>
            <person name="Palaniappan K."/>
            <person name="Land M."/>
            <person name="Hauser L."/>
            <person name="Chang Y.J."/>
            <person name="Jeffries C.D."/>
            <person name="Saunders E."/>
            <person name="Brettin T."/>
            <person name="Detter J.C."/>
            <person name="Chain P."/>
            <person name="Eichinger K."/>
            <person name="Huber H."/>
            <person name="Spring S."/>
            <person name="Rohde M."/>
            <person name="Goker M."/>
            <person name="Wirth R."/>
            <person name="Woyke T."/>
            <person name="Bristow J."/>
            <person name="Eisen J.A."/>
            <person name="Markowitz V."/>
            <person name="Hugenholtz P."/>
            <person name="Kyrpides N.C."/>
            <person name="Klenk H.P."/>
        </authorList>
    </citation>
    <scope>NUCLEOTIDE SEQUENCE [LARGE SCALE GENOMIC DNA]</scope>
    <source>
        <strain evidence="7">DSM 5631 / JCM 9629 / NBRC 100127 / Av18</strain>
    </source>
</reference>
<dbReference type="Pfam" id="PF05175">
    <property type="entry name" value="MTS"/>
    <property type="match status" value="1"/>
</dbReference>
<protein>
    <submittedName>
        <fullName evidence="6">Methylase</fullName>
    </submittedName>
</protein>
<dbReference type="InterPro" id="IPR052190">
    <property type="entry name" value="Euk-Arch_PrmC-MTase"/>
</dbReference>